<evidence type="ECO:0000313" key="3">
    <source>
        <dbReference type="Proteomes" id="UP000823612"/>
    </source>
</evidence>
<dbReference type="GO" id="GO:0016226">
    <property type="term" value="P:iron-sulfur cluster assembly"/>
    <property type="evidence" value="ECO:0007669"/>
    <property type="project" value="InterPro"/>
</dbReference>
<dbReference type="Gene3D" id="3.30.300.130">
    <property type="entry name" value="Fe-S cluster assembly (FSCA)"/>
    <property type="match status" value="1"/>
</dbReference>
<name>A0A9D9H2I6_9BACT</name>
<sequence length="81" mass="8731">MDAKEVEAKAEKAIQDEIAPALERTCAATALFYGMEDGKAKVGLRTPCGNCPRAHATIKQSVEVALRTLVPEVQGVIPFYL</sequence>
<dbReference type="SUPFAM" id="SSF117916">
    <property type="entry name" value="Fe-S cluster assembly (FSCA) domain-like"/>
    <property type="match status" value="1"/>
</dbReference>
<organism evidence="2 3">
    <name type="scientific">Candidatus Pullibacteroides excrementavium</name>
    <dbReference type="NCBI Taxonomy" id="2840905"/>
    <lineage>
        <taxon>Bacteria</taxon>
        <taxon>Pseudomonadati</taxon>
        <taxon>Bacteroidota</taxon>
        <taxon>Bacteroidia</taxon>
        <taxon>Bacteroidales</taxon>
        <taxon>Candidatus Pullibacteroides</taxon>
    </lineage>
</organism>
<accession>A0A9D9H2I6</accession>
<protein>
    <submittedName>
        <fullName evidence="2">NifU family protein</fullName>
    </submittedName>
</protein>
<gene>
    <name evidence="2" type="ORF">IAB08_03930</name>
</gene>
<feature type="domain" description="NIF system FeS cluster assembly NifU C-terminal" evidence="1">
    <location>
        <begin position="11"/>
        <end position="77"/>
    </location>
</feature>
<reference evidence="2" key="2">
    <citation type="journal article" date="2021" name="PeerJ">
        <title>Extensive microbial diversity within the chicken gut microbiome revealed by metagenomics and culture.</title>
        <authorList>
            <person name="Gilroy R."/>
            <person name="Ravi A."/>
            <person name="Getino M."/>
            <person name="Pursley I."/>
            <person name="Horton D.L."/>
            <person name="Alikhan N.F."/>
            <person name="Baker D."/>
            <person name="Gharbi K."/>
            <person name="Hall N."/>
            <person name="Watson M."/>
            <person name="Adriaenssens E.M."/>
            <person name="Foster-Nyarko E."/>
            <person name="Jarju S."/>
            <person name="Secka A."/>
            <person name="Antonio M."/>
            <person name="Oren A."/>
            <person name="Chaudhuri R.R."/>
            <person name="La Ragione R."/>
            <person name="Hildebrand F."/>
            <person name="Pallen M.J."/>
        </authorList>
    </citation>
    <scope>NUCLEOTIDE SEQUENCE</scope>
    <source>
        <strain evidence="2">2889</strain>
    </source>
</reference>
<evidence type="ECO:0000313" key="2">
    <source>
        <dbReference type="EMBL" id="MBO8432428.1"/>
    </source>
</evidence>
<reference evidence="2" key="1">
    <citation type="submission" date="2020-10" db="EMBL/GenBank/DDBJ databases">
        <authorList>
            <person name="Gilroy R."/>
        </authorList>
    </citation>
    <scope>NUCLEOTIDE SEQUENCE</scope>
    <source>
        <strain evidence="2">2889</strain>
    </source>
</reference>
<proteinExistence type="predicted"/>
<dbReference type="EMBL" id="JADIMZ010000058">
    <property type="protein sequence ID" value="MBO8432428.1"/>
    <property type="molecule type" value="Genomic_DNA"/>
</dbReference>
<dbReference type="AlphaFoldDB" id="A0A9D9H2I6"/>
<comment type="caution">
    <text evidence="2">The sequence shown here is derived from an EMBL/GenBank/DDBJ whole genome shotgun (WGS) entry which is preliminary data.</text>
</comment>
<dbReference type="Pfam" id="PF01106">
    <property type="entry name" value="NifU"/>
    <property type="match status" value="1"/>
</dbReference>
<dbReference type="GO" id="GO:0051536">
    <property type="term" value="F:iron-sulfur cluster binding"/>
    <property type="evidence" value="ECO:0007669"/>
    <property type="project" value="InterPro"/>
</dbReference>
<dbReference type="GO" id="GO:0005506">
    <property type="term" value="F:iron ion binding"/>
    <property type="evidence" value="ECO:0007669"/>
    <property type="project" value="InterPro"/>
</dbReference>
<dbReference type="InterPro" id="IPR034904">
    <property type="entry name" value="FSCA_dom_sf"/>
</dbReference>
<dbReference type="Proteomes" id="UP000823612">
    <property type="component" value="Unassembled WGS sequence"/>
</dbReference>
<dbReference type="InterPro" id="IPR001075">
    <property type="entry name" value="NIF_FeS_clus_asmbl_NifU_C"/>
</dbReference>
<evidence type="ECO:0000259" key="1">
    <source>
        <dbReference type="Pfam" id="PF01106"/>
    </source>
</evidence>